<dbReference type="PANTHER" id="PTHR34138:SF1">
    <property type="entry name" value="CELL SHAPE-DETERMINING PROTEIN MREC"/>
    <property type="match status" value="1"/>
</dbReference>
<dbReference type="InterPro" id="IPR007221">
    <property type="entry name" value="MreC"/>
</dbReference>
<feature type="domain" description="Rod shape-determining protein MreC beta-barrel core" evidence="8">
    <location>
        <begin position="123"/>
        <end position="276"/>
    </location>
</feature>
<evidence type="ECO:0000259" key="8">
    <source>
        <dbReference type="Pfam" id="PF04085"/>
    </source>
</evidence>
<comment type="function">
    <text evidence="5">Involved in formation and maintenance of cell shape.</text>
</comment>
<name>A0A5Q2TKB0_9BACI</name>
<dbReference type="PANTHER" id="PTHR34138">
    <property type="entry name" value="CELL SHAPE-DETERMINING PROTEIN MREC"/>
    <property type="match status" value="1"/>
</dbReference>
<evidence type="ECO:0000256" key="2">
    <source>
        <dbReference type="ARBA" id="ARBA00013855"/>
    </source>
</evidence>
<keyword evidence="7" id="KW-1133">Transmembrane helix</keyword>
<dbReference type="RefSeq" id="WP_153791589.1">
    <property type="nucleotide sequence ID" value="NZ_CP045915.1"/>
</dbReference>
<keyword evidence="7" id="KW-0812">Transmembrane</keyword>
<keyword evidence="3 5" id="KW-0133">Cell shape</keyword>
<evidence type="ECO:0000313" key="10">
    <source>
        <dbReference type="Proteomes" id="UP000339690"/>
    </source>
</evidence>
<proteinExistence type="inferred from homology"/>
<feature type="coiled-coil region" evidence="6">
    <location>
        <begin position="67"/>
        <end position="111"/>
    </location>
</feature>
<dbReference type="InterPro" id="IPR042175">
    <property type="entry name" value="Cell/Rod_MreC_2"/>
</dbReference>
<comment type="similarity">
    <text evidence="1 5">Belongs to the MreC family.</text>
</comment>
<dbReference type="KEGG" id="grc:GI584_14140"/>
<dbReference type="PIRSF" id="PIRSF038471">
    <property type="entry name" value="MreC"/>
    <property type="match status" value="1"/>
</dbReference>
<keyword evidence="7" id="KW-0472">Membrane</keyword>
<organism evidence="9 10">
    <name type="scientific">Gracilibacillus salitolerans</name>
    <dbReference type="NCBI Taxonomy" id="2663022"/>
    <lineage>
        <taxon>Bacteria</taxon>
        <taxon>Bacillati</taxon>
        <taxon>Bacillota</taxon>
        <taxon>Bacilli</taxon>
        <taxon>Bacillales</taxon>
        <taxon>Bacillaceae</taxon>
        <taxon>Gracilibacillus</taxon>
    </lineage>
</organism>
<evidence type="ECO:0000256" key="5">
    <source>
        <dbReference type="PIRNR" id="PIRNR038471"/>
    </source>
</evidence>
<dbReference type="InterPro" id="IPR055342">
    <property type="entry name" value="MreC_beta-barrel_core"/>
</dbReference>
<evidence type="ECO:0000256" key="6">
    <source>
        <dbReference type="SAM" id="Coils"/>
    </source>
</evidence>
<dbReference type="InterPro" id="IPR042177">
    <property type="entry name" value="Cell/Rod_1"/>
</dbReference>
<gene>
    <name evidence="9" type="primary">mreC</name>
    <name evidence="9" type="ORF">GI584_14140</name>
</gene>
<dbReference type="Gene3D" id="2.40.10.340">
    <property type="entry name" value="Rod shape-determining protein MreC, domain 1"/>
    <property type="match status" value="1"/>
</dbReference>
<feature type="transmembrane region" description="Helical" evidence="7">
    <location>
        <begin position="7"/>
        <end position="26"/>
    </location>
</feature>
<evidence type="ECO:0000256" key="7">
    <source>
        <dbReference type="SAM" id="Phobius"/>
    </source>
</evidence>
<dbReference type="EMBL" id="CP045915">
    <property type="protein sequence ID" value="QGH35115.1"/>
    <property type="molecule type" value="Genomic_DNA"/>
</dbReference>
<sequence length="292" mass="33157">MFYKKRRLFILMISLIIIVGLIGFSLRERTNLTIIEDFIHDSVGWAQEVINMPIAFTTNVAGNIKEIRNVYRENQQLKSSLDEIRQLEYENQELTKEIDELKELLDKSESDFLQNFDAIQASVMARSKDQWFKQITINKGTQHGVEPNMSVVTGKGMIGKVQTSSPFTSTVLLLNGFDRTNRISVNIYKGDKETDNSGFIVGYDEETELLLLEMNDNDKDLKEGQYVFSSGLGGVFPKGLEIGEVVDVEADRYELTSIAHVRPSADLTDLNHVIVIDRSMTTVDEQTEEEES</sequence>
<dbReference type="Proteomes" id="UP000339690">
    <property type="component" value="Chromosome"/>
</dbReference>
<dbReference type="GO" id="GO:0005886">
    <property type="term" value="C:plasma membrane"/>
    <property type="evidence" value="ECO:0007669"/>
    <property type="project" value="TreeGrafter"/>
</dbReference>
<accession>A0A5Q2TKB0</accession>
<protein>
    <recommendedName>
        <fullName evidence="2 5">Cell shape-determining protein MreC</fullName>
    </recommendedName>
    <alternativeName>
        <fullName evidence="4 5">Cell shape protein MreC</fullName>
    </alternativeName>
</protein>
<dbReference type="Gene3D" id="2.40.10.350">
    <property type="entry name" value="Rod shape-determining protein MreC, domain 2"/>
    <property type="match status" value="1"/>
</dbReference>
<dbReference type="AlphaFoldDB" id="A0A5Q2TKB0"/>
<evidence type="ECO:0000256" key="1">
    <source>
        <dbReference type="ARBA" id="ARBA00009369"/>
    </source>
</evidence>
<dbReference type="Gene3D" id="1.20.5.490">
    <property type="entry name" value="Single helix bin"/>
    <property type="match status" value="1"/>
</dbReference>
<evidence type="ECO:0000313" key="9">
    <source>
        <dbReference type="EMBL" id="QGH35115.1"/>
    </source>
</evidence>
<dbReference type="GO" id="GO:0008360">
    <property type="term" value="P:regulation of cell shape"/>
    <property type="evidence" value="ECO:0007669"/>
    <property type="project" value="UniProtKB-KW"/>
</dbReference>
<dbReference type="Pfam" id="PF04085">
    <property type="entry name" value="MreC"/>
    <property type="match status" value="1"/>
</dbReference>
<keyword evidence="10" id="KW-1185">Reference proteome</keyword>
<evidence type="ECO:0000256" key="4">
    <source>
        <dbReference type="ARBA" id="ARBA00032089"/>
    </source>
</evidence>
<dbReference type="NCBIfam" id="TIGR00219">
    <property type="entry name" value="mreC"/>
    <property type="match status" value="1"/>
</dbReference>
<evidence type="ECO:0000256" key="3">
    <source>
        <dbReference type="ARBA" id="ARBA00022960"/>
    </source>
</evidence>
<keyword evidence="6" id="KW-0175">Coiled coil</keyword>
<reference evidence="9 10" key="1">
    <citation type="submission" date="2019-11" db="EMBL/GenBank/DDBJ databases">
        <title>Gracilibacillus salitolerans sp. nov., a moderate halophile isolated from a saline soil in northwest China.</title>
        <authorList>
            <person name="Gan L."/>
        </authorList>
    </citation>
    <scope>NUCLEOTIDE SEQUENCE [LARGE SCALE GENOMIC DNA]</scope>
    <source>
        <strain evidence="9 10">SCU50</strain>
    </source>
</reference>